<evidence type="ECO:0000313" key="11">
    <source>
        <dbReference type="Proteomes" id="UP000827724"/>
    </source>
</evidence>
<dbReference type="AlphaFoldDB" id="A0A9P8QQL7"/>
<keyword evidence="8" id="KW-0539">Nucleus</keyword>
<feature type="compositionally biased region" description="Polar residues" evidence="9">
    <location>
        <begin position="260"/>
        <end position="276"/>
    </location>
</feature>
<evidence type="ECO:0000256" key="8">
    <source>
        <dbReference type="ARBA" id="ARBA00023242"/>
    </source>
</evidence>
<accession>A0A9P8QQL7</accession>
<evidence type="ECO:0000256" key="1">
    <source>
        <dbReference type="ARBA" id="ARBA00004123"/>
    </source>
</evidence>
<name>A0A9P8QQL7_9HYPO</name>
<dbReference type="OrthoDB" id="5345625at2759"/>
<evidence type="ECO:0000256" key="9">
    <source>
        <dbReference type="SAM" id="MobiDB-lite"/>
    </source>
</evidence>
<dbReference type="GO" id="GO:0005737">
    <property type="term" value="C:cytoplasm"/>
    <property type="evidence" value="ECO:0007669"/>
    <property type="project" value="UniProtKB-SubCell"/>
</dbReference>
<comment type="similarity">
    <text evidence="3">Belongs to the WHI5/NRM1 family.</text>
</comment>
<keyword evidence="11" id="KW-1185">Reference proteome</keyword>
<dbReference type="GO" id="GO:0005634">
    <property type="term" value="C:nucleus"/>
    <property type="evidence" value="ECO:0007669"/>
    <property type="project" value="UniProtKB-SubCell"/>
</dbReference>
<keyword evidence="5" id="KW-0678">Repressor</keyword>
<sequence length="276" mass="30154">MIMMGSPMLLTPSALLVSGPLREVESAMGKRRAVKEDVDEVVDESPAAKKALAFANLTRGYLGHAIKITQPREELSVRYLRRGHFLGYYNNRTRSHGRRGNPTGRRHEAQSTDERTGQREILRLRLGLAGYKLRTGQTTIPLSELQRKPLPPSTTSRRRANTLGQAARTNTHNRVRSVDSIPQVPALSQESSTTSAASDAITMPASQESVIVETRGNTPDHLDAQGAGVERDKPTLLPIGEFDSPSKVFQSSPAPAPVSSLRSTCTETMSTDGDRM</sequence>
<protein>
    <submittedName>
        <fullName evidence="10">Whi5 like domain-containing</fullName>
    </submittedName>
</protein>
<dbReference type="InterPro" id="IPR013734">
    <property type="entry name" value="TF_Nrm1/Whi5"/>
</dbReference>
<proteinExistence type="inferred from homology"/>
<evidence type="ECO:0000256" key="3">
    <source>
        <dbReference type="ARBA" id="ARBA00006922"/>
    </source>
</evidence>
<feature type="compositionally biased region" description="Polar residues" evidence="9">
    <location>
        <begin position="162"/>
        <end position="172"/>
    </location>
</feature>
<evidence type="ECO:0000313" key="10">
    <source>
        <dbReference type="EMBL" id="KAH6606812.1"/>
    </source>
</evidence>
<evidence type="ECO:0000256" key="6">
    <source>
        <dbReference type="ARBA" id="ARBA00023015"/>
    </source>
</evidence>
<dbReference type="Proteomes" id="UP000827724">
    <property type="component" value="Unassembled WGS sequence"/>
</dbReference>
<evidence type="ECO:0000256" key="7">
    <source>
        <dbReference type="ARBA" id="ARBA00023163"/>
    </source>
</evidence>
<keyword evidence="6" id="KW-0805">Transcription regulation</keyword>
<keyword evidence="7" id="KW-0804">Transcription</keyword>
<keyword evidence="4" id="KW-0963">Cytoplasm</keyword>
<comment type="subcellular location">
    <subcellularLocation>
        <location evidence="2">Cytoplasm</location>
    </subcellularLocation>
    <subcellularLocation>
        <location evidence="1">Nucleus</location>
    </subcellularLocation>
</comment>
<dbReference type="Pfam" id="PF08528">
    <property type="entry name" value="Whi5"/>
    <property type="match status" value="1"/>
</dbReference>
<evidence type="ECO:0000256" key="2">
    <source>
        <dbReference type="ARBA" id="ARBA00004496"/>
    </source>
</evidence>
<evidence type="ECO:0000256" key="4">
    <source>
        <dbReference type="ARBA" id="ARBA00022490"/>
    </source>
</evidence>
<feature type="region of interest" description="Disordered" evidence="9">
    <location>
        <begin position="238"/>
        <end position="276"/>
    </location>
</feature>
<feature type="region of interest" description="Disordered" evidence="9">
    <location>
        <begin position="91"/>
        <end position="117"/>
    </location>
</feature>
<organism evidence="10 11">
    <name type="scientific">Trichoderma cornu-damae</name>
    <dbReference type="NCBI Taxonomy" id="654480"/>
    <lineage>
        <taxon>Eukaryota</taxon>
        <taxon>Fungi</taxon>
        <taxon>Dikarya</taxon>
        <taxon>Ascomycota</taxon>
        <taxon>Pezizomycotina</taxon>
        <taxon>Sordariomycetes</taxon>
        <taxon>Hypocreomycetidae</taxon>
        <taxon>Hypocreales</taxon>
        <taxon>Hypocreaceae</taxon>
        <taxon>Trichoderma</taxon>
    </lineage>
</organism>
<gene>
    <name evidence="10" type="ORF">Trco_005965</name>
</gene>
<feature type="compositionally biased region" description="Basic and acidic residues" evidence="9">
    <location>
        <begin position="105"/>
        <end position="117"/>
    </location>
</feature>
<evidence type="ECO:0000256" key="5">
    <source>
        <dbReference type="ARBA" id="ARBA00022491"/>
    </source>
</evidence>
<dbReference type="EMBL" id="JAIWOZ010000004">
    <property type="protein sequence ID" value="KAH6606812.1"/>
    <property type="molecule type" value="Genomic_DNA"/>
</dbReference>
<reference evidence="10" key="1">
    <citation type="submission" date="2021-08" db="EMBL/GenBank/DDBJ databases">
        <title>Chromosome-Level Trichoderma cornu-damae using Hi-C Data.</title>
        <authorList>
            <person name="Kim C.S."/>
        </authorList>
    </citation>
    <scope>NUCLEOTIDE SEQUENCE</scope>
    <source>
        <strain evidence="10">KA19-0412C</strain>
    </source>
</reference>
<feature type="region of interest" description="Disordered" evidence="9">
    <location>
        <begin position="139"/>
        <end position="174"/>
    </location>
</feature>
<comment type="caution">
    <text evidence="10">The sequence shown here is derived from an EMBL/GenBank/DDBJ whole genome shotgun (WGS) entry which is preliminary data.</text>
</comment>